<accession>A0A4P9XGB2</accession>
<protein>
    <recommendedName>
        <fullName evidence="3 6">DNA replication complex GINS protein PSF1</fullName>
    </recommendedName>
</protein>
<dbReference type="GO" id="GO:1902983">
    <property type="term" value="P:DNA strand elongation involved in mitotic DNA replication"/>
    <property type="evidence" value="ECO:0007669"/>
    <property type="project" value="TreeGrafter"/>
</dbReference>
<dbReference type="InterPro" id="IPR036224">
    <property type="entry name" value="GINS_bundle-like_dom_sf"/>
</dbReference>
<evidence type="ECO:0000259" key="7">
    <source>
        <dbReference type="Pfam" id="PF05916"/>
    </source>
</evidence>
<sequence length="231" mass="25901">MYGDDGYKLALEAKRTAIDRLPVFNRELVQAVCRETRYLAESLERRLRAHTEMAAAPRTPARSMPSQGLTPAHRFEILTEHLVMQRNKRCLLGYLHRRMQVVMQDTWRRGGSLPVQANATSAVNESEASYARAAGQPSGAWDETMLSAGEAAFRRDYARLLRRYAATYADVGLLEELRPPKELYVQVRAIRDGGLVQTEGGGAIRLEPGTQCFIARQEAQRLIGLGLVCRV</sequence>
<dbReference type="EMBL" id="KZ993540">
    <property type="protein sequence ID" value="RKP04673.1"/>
    <property type="molecule type" value="Genomic_DNA"/>
</dbReference>
<dbReference type="GO" id="GO:0000811">
    <property type="term" value="C:GINS complex"/>
    <property type="evidence" value="ECO:0007669"/>
    <property type="project" value="UniProtKB-UniRule"/>
</dbReference>
<dbReference type="InterPro" id="IPR005339">
    <property type="entry name" value="GINS_Psf1"/>
</dbReference>
<dbReference type="InterPro" id="IPR056783">
    <property type="entry name" value="PSF1_C"/>
</dbReference>
<dbReference type="SUPFAM" id="SSF158573">
    <property type="entry name" value="GINS helical bundle-like"/>
    <property type="match status" value="1"/>
</dbReference>
<evidence type="ECO:0000256" key="2">
    <source>
        <dbReference type="ARBA" id="ARBA00006677"/>
    </source>
</evidence>
<evidence type="ECO:0000313" key="9">
    <source>
        <dbReference type="EMBL" id="RKP04673.1"/>
    </source>
</evidence>
<dbReference type="STRING" id="78915.A0A4P9XGB2"/>
<evidence type="ECO:0000259" key="8">
    <source>
        <dbReference type="Pfam" id="PF24997"/>
    </source>
</evidence>
<dbReference type="AlphaFoldDB" id="A0A4P9XGB2"/>
<evidence type="ECO:0000313" key="10">
    <source>
        <dbReference type="Proteomes" id="UP000271241"/>
    </source>
</evidence>
<comment type="subcellular location">
    <subcellularLocation>
        <location evidence="1 6">Nucleus</location>
    </subcellularLocation>
</comment>
<evidence type="ECO:0000256" key="1">
    <source>
        <dbReference type="ARBA" id="ARBA00004123"/>
    </source>
</evidence>
<dbReference type="Pfam" id="PF05916">
    <property type="entry name" value="Sld5"/>
    <property type="match status" value="1"/>
</dbReference>
<dbReference type="OrthoDB" id="10252587at2759"/>
<dbReference type="InterPro" id="IPR021151">
    <property type="entry name" value="GINS_A"/>
</dbReference>
<dbReference type="Pfam" id="PF24997">
    <property type="entry name" value="PSF1_C"/>
    <property type="match status" value="1"/>
</dbReference>
<name>A0A4P9XGB2_9FUNG</name>
<comment type="function">
    <text evidence="6">Required for correct functioning of the GINS complex, a complex that plays an essential role in the initiation of DNA replication, and progression of DNA replication forks. GINS complex seems to bind preferentially to single-stranded DNA.</text>
</comment>
<evidence type="ECO:0000256" key="6">
    <source>
        <dbReference type="RuleBase" id="RU368085"/>
    </source>
</evidence>
<evidence type="ECO:0000256" key="5">
    <source>
        <dbReference type="ARBA" id="ARBA00023242"/>
    </source>
</evidence>
<proteinExistence type="inferred from homology"/>
<reference evidence="10" key="1">
    <citation type="journal article" date="2018" name="Nat. Microbiol.">
        <title>Leveraging single-cell genomics to expand the fungal tree of life.</title>
        <authorList>
            <person name="Ahrendt S.R."/>
            <person name="Quandt C.A."/>
            <person name="Ciobanu D."/>
            <person name="Clum A."/>
            <person name="Salamov A."/>
            <person name="Andreopoulos B."/>
            <person name="Cheng J.F."/>
            <person name="Woyke T."/>
            <person name="Pelin A."/>
            <person name="Henrissat B."/>
            <person name="Reynolds N.K."/>
            <person name="Benny G.L."/>
            <person name="Smith M.E."/>
            <person name="James T.Y."/>
            <person name="Grigoriev I.V."/>
        </authorList>
    </citation>
    <scope>NUCLEOTIDE SEQUENCE [LARGE SCALE GENOMIC DNA]</scope>
    <source>
        <strain evidence="10">RSA 1356</strain>
    </source>
</reference>
<evidence type="ECO:0000256" key="4">
    <source>
        <dbReference type="ARBA" id="ARBA00022705"/>
    </source>
</evidence>
<keyword evidence="4 6" id="KW-0235">DNA replication</keyword>
<comment type="subunit">
    <text evidence="6">Component of the GINS complex.</text>
</comment>
<evidence type="ECO:0000256" key="3">
    <source>
        <dbReference type="ARBA" id="ARBA00015143"/>
    </source>
</evidence>
<dbReference type="Proteomes" id="UP000271241">
    <property type="component" value="Unassembled WGS sequence"/>
</dbReference>
<dbReference type="Gene3D" id="1.20.58.1030">
    <property type="match status" value="1"/>
</dbReference>
<dbReference type="PANTHER" id="PTHR12914">
    <property type="entry name" value="PARTNER OF SLD5"/>
    <property type="match status" value="1"/>
</dbReference>
<feature type="domain" description="GINS subunit" evidence="7">
    <location>
        <begin position="65"/>
        <end position="135"/>
    </location>
</feature>
<feature type="domain" description="DNA replication complex GINS protein PSF1 C-terminal" evidence="8">
    <location>
        <begin position="181"/>
        <end position="227"/>
    </location>
</feature>
<dbReference type="PANTHER" id="PTHR12914:SF2">
    <property type="entry name" value="DNA REPLICATION COMPLEX GINS PROTEIN PSF1"/>
    <property type="match status" value="1"/>
</dbReference>
<organism evidence="9 10">
    <name type="scientific">Thamnocephalis sphaerospora</name>
    <dbReference type="NCBI Taxonomy" id="78915"/>
    <lineage>
        <taxon>Eukaryota</taxon>
        <taxon>Fungi</taxon>
        <taxon>Fungi incertae sedis</taxon>
        <taxon>Zoopagomycota</taxon>
        <taxon>Zoopagomycotina</taxon>
        <taxon>Zoopagomycetes</taxon>
        <taxon>Zoopagales</taxon>
        <taxon>Sigmoideomycetaceae</taxon>
        <taxon>Thamnocephalis</taxon>
    </lineage>
</organism>
<comment type="similarity">
    <text evidence="2 6">Belongs to the GINS1/PSF1 family.</text>
</comment>
<dbReference type="CDD" id="cd11710">
    <property type="entry name" value="GINS_A_psf1"/>
    <property type="match status" value="1"/>
</dbReference>
<keyword evidence="10" id="KW-1185">Reference proteome</keyword>
<keyword evidence="5 6" id="KW-0539">Nucleus</keyword>
<gene>
    <name evidence="9" type="ORF">THASP1DRAFT_20875</name>
</gene>